<feature type="transmembrane region" description="Helical" evidence="2">
    <location>
        <begin position="249"/>
        <end position="274"/>
    </location>
</feature>
<organism evidence="3 4">
    <name type="scientific">Mycena venus</name>
    <dbReference type="NCBI Taxonomy" id="2733690"/>
    <lineage>
        <taxon>Eukaryota</taxon>
        <taxon>Fungi</taxon>
        <taxon>Dikarya</taxon>
        <taxon>Basidiomycota</taxon>
        <taxon>Agaricomycotina</taxon>
        <taxon>Agaricomycetes</taxon>
        <taxon>Agaricomycetidae</taxon>
        <taxon>Agaricales</taxon>
        <taxon>Marasmiineae</taxon>
        <taxon>Mycenaceae</taxon>
        <taxon>Mycena</taxon>
    </lineage>
</organism>
<comment type="caution">
    <text evidence="3">The sequence shown here is derived from an EMBL/GenBank/DDBJ whole genome shotgun (WGS) entry which is preliminary data.</text>
</comment>
<feature type="transmembrane region" description="Helical" evidence="2">
    <location>
        <begin position="366"/>
        <end position="389"/>
    </location>
</feature>
<evidence type="ECO:0000313" key="4">
    <source>
        <dbReference type="Proteomes" id="UP000620124"/>
    </source>
</evidence>
<feature type="transmembrane region" description="Helical" evidence="2">
    <location>
        <begin position="162"/>
        <end position="180"/>
    </location>
</feature>
<name>A0A8H6YUJ8_9AGAR</name>
<evidence type="ECO:0000256" key="1">
    <source>
        <dbReference type="SAM" id="MobiDB-lite"/>
    </source>
</evidence>
<feature type="region of interest" description="Disordered" evidence="1">
    <location>
        <begin position="131"/>
        <end position="156"/>
    </location>
</feature>
<feature type="transmembrane region" description="Helical" evidence="2">
    <location>
        <begin position="219"/>
        <end position="237"/>
    </location>
</feature>
<keyword evidence="2" id="KW-0472">Membrane</keyword>
<feature type="transmembrane region" description="Helical" evidence="2">
    <location>
        <begin position="187"/>
        <end position="207"/>
    </location>
</feature>
<reference evidence="3" key="1">
    <citation type="submission" date="2020-05" db="EMBL/GenBank/DDBJ databases">
        <title>Mycena genomes resolve the evolution of fungal bioluminescence.</title>
        <authorList>
            <person name="Tsai I.J."/>
        </authorList>
    </citation>
    <scope>NUCLEOTIDE SEQUENCE</scope>
    <source>
        <strain evidence="3">CCC161011</strain>
    </source>
</reference>
<accession>A0A8H6YUJ8</accession>
<keyword evidence="2" id="KW-1133">Transmembrane helix</keyword>
<dbReference type="OrthoDB" id="3045774at2759"/>
<dbReference type="Proteomes" id="UP000620124">
    <property type="component" value="Unassembled WGS sequence"/>
</dbReference>
<feature type="transmembrane region" description="Helical" evidence="2">
    <location>
        <begin position="76"/>
        <end position="96"/>
    </location>
</feature>
<evidence type="ECO:0000313" key="3">
    <source>
        <dbReference type="EMBL" id="KAF7365152.1"/>
    </source>
</evidence>
<feature type="transmembrane region" description="Helical" evidence="2">
    <location>
        <begin position="20"/>
        <end position="38"/>
    </location>
</feature>
<gene>
    <name evidence="3" type="ORF">MVEN_00386700</name>
</gene>
<evidence type="ECO:0000256" key="2">
    <source>
        <dbReference type="SAM" id="Phobius"/>
    </source>
</evidence>
<sequence>MLSAFSLPSAFSSSLKASPSILWILSTAIHSFIVTLAINPPGVQVSTRTVKATTTVPVVFIASPCTPIQGTLSRPCFAAFSYFGIVCIIVILISYWKGYWFPSPSNDPPNPNPDPAPATISSGPQDSPFFPDRNTAAAGPPPPPPPGDDTTSGSKRWPKRPFGMFAWLLRIIAWISLQVVRLFRFIFLKAVFAPVMILSSILFRYTVLPAVVFNASNHYGVTPIIASSTGPYIFWIIKSAIDSSTTLWWLTMGGLVLFTSGVIKSILWVFALIWTTLAGTVRFVWRLCRSICLRVIGSIQTCIRAVRALPHRIKIFSKRILTWWRVYVNLYADEPAKGCVLLACLLVIAVIIVLEVSDRVCSFIPAALDFILWCRHQALVIGFIGRALLLDLPPIFLLLVCESDTCQTVVFWWDWLILPTYKLIPEEDIMIIVGVAFFWRMLRWLFSNKRTERAARARLERRIEALEARLHAVGG</sequence>
<protein>
    <recommendedName>
        <fullName evidence="5">Transmembrane protein</fullName>
    </recommendedName>
</protein>
<keyword evidence="2" id="KW-0812">Transmembrane</keyword>
<evidence type="ECO:0008006" key="5">
    <source>
        <dbReference type="Google" id="ProtNLM"/>
    </source>
</evidence>
<dbReference type="AlphaFoldDB" id="A0A8H6YUJ8"/>
<dbReference type="EMBL" id="JACAZI010000003">
    <property type="protein sequence ID" value="KAF7365152.1"/>
    <property type="molecule type" value="Genomic_DNA"/>
</dbReference>
<proteinExistence type="predicted"/>
<feature type="transmembrane region" description="Helical" evidence="2">
    <location>
        <begin position="429"/>
        <end position="446"/>
    </location>
</feature>
<feature type="transmembrane region" description="Helical" evidence="2">
    <location>
        <begin position="335"/>
        <end position="354"/>
    </location>
</feature>
<keyword evidence="4" id="KW-1185">Reference proteome</keyword>